<comment type="caution">
    <text evidence="3">The sequence shown here is derived from an EMBL/GenBank/DDBJ whole genome shotgun (WGS) entry which is preliminary data.</text>
</comment>
<proteinExistence type="predicted"/>
<feature type="region of interest" description="Disordered" evidence="2">
    <location>
        <begin position="66"/>
        <end position="89"/>
    </location>
</feature>
<sequence>MTHKFLDKILVEKQRKSEYSEDSMNKIFKKQQVKFANSKQMLKSSNINNIIDANIKRIKKQFEKQENQSNQLEKVQENSKKSQHTYSLPDFDDNMMKSRLFKSQSNFKNQKNSIKIMASSSVHHNNNNFNFNENKKYKKKMSLSIYGDKNVFALSKGSSQNQIKQDTKNSQKSILVTENNEFINLPVLKSQNIIDQQCSGSFNNNNNNNIILSEPSQVIDLQNYENKLVKSNSNICTNDQEENSQLLHLSESQSIHVPYQQNLQRNNSNQQDENYQYSYEQQNVGKQNGIENNDVEKDLEQDQCKTQNFNKKKRKNLSFQIFHELNKPIPYNVKMPLEQKLKNLNQMNEQFQKKKKLINEQIENRLKKVNNDLIINQNAAIKDLQKNEPYINKRKKMRYKVAQDYQIFERQKNHQIINAKLKQASNQQTYKENPQMLQSQQYAKFYL</sequence>
<name>A0A0V0QY22_PSEPJ</name>
<evidence type="ECO:0000313" key="3">
    <source>
        <dbReference type="EMBL" id="KRX07142.1"/>
    </source>
</evidence>
<accession>A0A0V0QY22</accession>
<protein>
    <submittedName>
        <fullName evidence="3">Uncharacterized protein</fullName>
    </submittedName>
</protein>
<dbReference type="AlphaFoldDB" id="A0A0V0QY22"/>
<dbReference type="EMBL" id="LDAU01000087">
    <property type="protein sequence ID" value="KRX07142.1"/>
    <property type="molecule type" value="Genomic_DNA"/>
</dbReference>
<evidence type="ECO:0000256" key="2">
    <source>
        <dbReference type="SAM" id="MobiDB-lite"/>
    </source>
</evidence>
<evidence type="ECO:0000256" key="1">
    <source>
        <dbReference type="SAM" id="Coils"/>
    </source>
</evidence>
<keyword evidence="1" id="KW-0175">Coiled coil</keyword>
<feature type="coiled-coil region" evidence="1">
    <location>
        <begin position="334"/>
        <end position="379"/>
    </location>
</feature>
<gene>
    <name evidence="3" type="ORF">PPERSA_09356</name>
</gene>
<evidence type="ECO:0000313" key="4">
    <source>
        <dbReference type="Proteomes" id="UP000054937"/>
    </source>
</evidence>
<organism evidence="3 4">
    <name type="scientific">Pseudocohnilembus persalinus</name>
    <name type="common">Ciliate</name>
    <dbReference type="NCBI Taxonomy" id="266149"/>
    <lineage>
        <taxon>Eukaryota</taxon>
        <taxon>Sar</taxon>
        <taxon>Alveolata</taxon>
        <taxon>Ciliophora</taxon>
        <taxon>Intramacronucleata</taxon>
        <taxon>Oligohymenophorea</taxon>
        <taxon>Scuticociliatia</taxon>
        <taxon>Philasterida</taxon>
        <taxon>Pseudocohnilembidae</taxon>
        <taxon>Pseudocohnilembus</taxon>
    </lineage>
</organism>
<dbReference type="Proteomes" id="UP000054937">
    <property type="component" value="Unassembled WGS sequence"/>
</dbReference>
<keyword evidence="4" id="KW-1185">Reference proteome</keyword>
<dbReference type="InParanoid" id="A0A0V0QY22"/>
<reference evidence="3 4" key="1">
    <citation type="journal article" date="2015" name="Sci. Rep.">
        <title>Genome of the facultative scuticociliatosis pathogen Pseudocohnilembus persalinus provides insight into its virulence through horizontal gene transfer.</title>
        <authorList>
            <person name="Xiong J."/>
            <person name="Wang G."/>
            <person name="Cheng J."/>
            <person name="Tian M."/>
            <person name="Pan X."/>
            <person name="Warren A."/>
            <person name="Jiang C."/>
            <person name="Yuan D."/>
            <person name="Miao W."/>
        </authorList>
    </citation>
    <scope>NUCLEOTIDE SEQUENCE [LARGE SCALE GENOMIC DNA]</scope>
    <source>
        <strain evidence="3">36N120E</strain>
    </source>
</reference>